<reference evidence="5" key="1">
    <citation type="submission" date="2016-01" db="EMBL/GenBank/DDBJ databases">
        <authorList>
            <person name="Peeters Charlotte."/>
        </authorList>
    </citation>
    <scope>NUCLEOTIDE SEQUENCE</scope>
    <source>
        <strain evidence="5">LMG 22936</strain>
    </source>
</reference>
<proteinExistence type="predicted"/>
<feature type="domain" description="Glycosyl transferase family 1" evidence="3">
    <location>
        <begin position="197"/>
        <end position="354"/>
    </location>
</feature>
<accession>A0A158GFR5</accession>
<keyword evidence="2 5" id="KW-0808">Transferase</keyword>
<evidence type="ECO:0000313" key="6">
    <source>
        <dbReference type="Proteomes" id="UP000054717"/>
    </source>
</evidence>
<evidence type="ECO:0000259" key="4">
    <source>
        <dbReference type="Pfam" id="PF13579"/>
    </source>
</evidence>
<evidence type="ECO:0000256" key="1">
    <source>
        <dbReference type="ARBA" id="ARBA00022676"/>
    </source>
</evidence>
<evidence type="ECO:0000259" key="3">
    <source>
        <dbReference type="Pfam" id="PF00534"/>
    </source>
</evidence>
<dbReference type="STRING" id="326475.AWB66_01803"/>
<dbReference type="PANTHER" id="PTHR12526">
    <property type="entry name" value="GLYCOSYLTRANSFERASE"/>
    <property type="match status" value="1"/>
</dbReference>
<dbReference type="InterPro" id="IPR028098">
    <property type="entry name" value="Glyco_trans_4-like_N"/>
</dbReference>
<name>A0A158GFR5_9BURK</name>
<organism evidence="5 6">
    <name type="scientific">Caballeronia telluris</name>
    <dbReference type="NCBI Taxonomy" id="326475"/>
    <lineage>
        <taxon>Bacteria</taxon>
        <taxon>Pseudomonadati</taxon>
        <taxon>Pseudomonadota</taxon>
        <taxon>Betaproteobacteria</taxon>
        <taxon>Burkholderiales</taxon>
        <taxon>Burkholderiaceae</taxon>
        <taxon>Caballeronia</taxon>
    </lineage>
</organism>
<dbReference type="PANTHER" id="PTHR12526:SF510">
    <property type="entry name" value="D-INOSITOL 3-PHOSPHATE GLYCOSYLTRANSFERASE"/>
    <property type="match status" value="1"/>
</dbReference>
<dbReference type="Gene3D" id="3.40.50.2000">
    <property type="entry name" value="Glycogen Phosphorylase B"/>
    <property type="match status" value="2"/>
</dbReference>
<comment type="caution">
    <text evidence="5">The sequence shown here is derived from an EMBL/GenBank/DDBJ whole genome shotgun (WGS) entry which is preliminary data.</text>
</comment>
<dbReference type="Pfam" id="PF00534">
    <property type="entry name" value="Glycos_transf_1"/>
    <property type="match status" value="1"/>
</dbReference>
<feature type="domain" description="Glycosyltransferase subfamily 4-like N-terminal" evidence="4">
    <location>
        <begin position="26"/>
        <end position="183"/>
    </location>
</feature>
<dbReference type="CDD" id="cd03820">
    <property type="entry name" value="GT4_AmsD-like"/>
    <property type="match status" value="1"/>
</dbReference>
<dbReference type="SUPFAM" id="SSF53756">
    <property type="entry name" value="UDP-Glycosyltransferase/glycogen phosphorylase"/>
    <property type="match status" value="1"/>
</dbReference>
<evidence type="ECO:0000313" key="5">
    <source>
        <dbReference type="EMBL" id="SAL30876.1"/>
    </source>
</evidence>
<dbReference type="EMBL" id="FCNZ02000005">
    <property type="protein sequence ID" value="SAL30876.1"/>
    <property type="molecule type" value="Genomic_DNA"/>
</dbReference>
<dbReference type="Proteomes" id="UP000054717">
    <property type="component" value="Unassembled WGS sequence"/>
</dbReference>
<dbReference type="AlphaFoldDB" id="A0A158GFR5"/>
<keyword evidence="6" id="KW-1185">Reference proteome</keyword>
<dbReference type="Pfam" id="PF13579">
    <property type="entry name" value="Glyco_trans_4_4"/>
    <property type="match status" value="1"/>
</dbReference>
<sequence>MAGSIICHENNYPMNIVLVVNSMETGGAERVASTLASSWAERGDSVTLVATFSGRGNCFYPVSDKVRMVYLADLVGRKGRGPLTLLKRLVTLRALLRDLRADVIVSLLTNVNIVTIVSSCGLGIPVIACEHNDPSADGRSMLWKVLCRIVYPQAKVLTFLSENIAAPFRKWLPGEQRLAVIPNPIANEIYQENRPAASPGARKRLISVGRLHTQKQYDLLIKTFASLASDFADWDLWIWGEGPERSELTKLIHELSLTDRVFLPGRTSTPWREMAAANVFVLSSRFEGMPMALMEGMALGLPAVAFDCRSGPRELMRGGEDGLLVPPDDAHAMAAALRRLLSDECLRAELGEKGATSIRERYSVPSVLSIWDRIFTDIRVR</sequence>
<dbReference type="GO" id="GO:0016757">
    <property type="term" value="F:glycosyltransferase activity"/>
    <property type="evidence" value="ECO:0007669"/>
    <property type="project" value="UniProtKB-KW"/>
</dbReference>
<gene>
    <name evidence="5" type="ORF">AWB66_01803</name>
</gene>
<keyword evidence="1" id="KW-0328">Glycosyltransferase</keyword>
<evidence type="ECO:0000256" key="2">
    <source>
        <dbReference type="ARBA" id="ARBA00022679"/>
    </source>
</evidence>
<dbReference type="InterPro" id="IPR001296">
    <property type="entry name" value="Glyco_trans_1"/>
</dbReference>
<protein>
    <submittedName>
        <fullName evidence="5">Group 1 family glycosyl transferase</fullName>
    </submittedName>
</protein>